<dbReference type="KEGG" id="nmes:H9L09_17705"/>
<dbReference type="Proteomes" id="UP000515947">
    <property type="component" value="Chromosome"/>
</dbReference>
<dbReference type="Gene3D" id="3.40.190.10">
    <property type="entry name" value="Periplasmic binding protein-like II"/>
    <property type="match status" value="2"/>
</dbReference>
<dbReference type="PANTHER" id="PTHR42941:SF1">
    <property type="entry name" value="SLL1037 PROTEIN"/>
    <property type="match status" value="1"/>
</dbReference>
<dbReference type="RefSeq" id="WP_187578141.1">
    <property type="nucleotide sequence ID" value="NZ_CP060713.1"/>
</dbReference>
<dbReference type="NCBIfam" id="TIGR02122">
    <property type="entry name" value="TRAP_TAXI"/>
    <property type="match status" value="1"/>
</dbReference>
<proteinExistence type="predicted"/>
<evidence type="ECO:0000313" key="2">
    <source>
        <dbReference type="Proteomes" id="UP000515947"/>
    </source>
</evidence>
<dbReference type="SUPFAM" id="SSF53850">
    <property type="entry name" value="Periplasmic binding protein-like II"/>
    <property type="match status" value="1"/>
</dbReference>
<gene>
    <name evidence="1" type="ORF">H9L09_17705</name>
</gene>
<accession>A0A7G9R9M4</accession>
<protein>
    <submittedName>
        <fullName evidence="1">TAXI family TRAP transporter solute-binding subunit</fullName>
    </submittedName>
</protein>
<dbReference type="AlphaFoldDB" id="A0A7G9R9M4"/>
<keyword evidence="2" id="KW-1185">Reference proteome</keyword>
<evidence type="ECO:0000313" key="1">
    <source>
        <dbReference type="EMBL" id="QNN52299.1"/>
    </source>
</evidence>
<reference evidence="1 2" key="1">
    <citation type="submission" date="2020-08" db="EMBL/GenBank/DDBJ databases">
        <title>Genome sequence of Nocardioides mesophilus KACC 16243T.</title>
        <authorList>
            <person name="Hyun D.-W."/>
            <person name="Bae J.-W."/>
        </authorList>
    </citation>
    <scope>NUCLEOTIDE SEQUENCE [LARGE SCALE GENOMIC DNA]</scope>
    <source>
        <strain evidence="1 2">KACC 16243</strain>
    </source>
</reference>
<dbReference type="Pfam" id="PF16868">
    <property type="entry name" value="NMT1_3"/>
    <property type="match status" value="1"/>
</dbReference>
<dbReference type="InterPro" id="IPR011852">
    <property type="entry name" value="TRAP_TAXI"/>
</dbReference>
<dbReference type="EMBL" id="CP060713">
    <property type="protein sequence ID" value="QNN52299.1"/>
    <property type="molecule type" value="Genomic_DNA"/>
</dbReference>
<organism evidence="1 2">
    <name type="scientific">Nocardioides mesophilus</name>
    <dbReference type="NCBI Taxonomy" id="433659"/>
    <lineage>
        <taxon>Bacteria</taxon>
        <taxon>Bacillati</taxon>
        <taxon>Actinomycetota</taxon>
        <taxon>Actinomycetes</taxon>
        <taxon>Propionibacteriales</taxon>
        <taxon>Nocardioidaceae</taxon>
        <taxon>Nocardioides</taxon>
    </lineage>
</organism>
<sequence length="313" mass="32910">MLALPLAAALAGTAGCLGTEWDALPATRLSLATGNRGGVFHRYGGALATVLGRRLTGVTATTRPTDASVENVRLITAGTCDLGFSLADTASDAVRGSGTFDRPQHLSALARTYDSFVQLVVRTDSGLEDLRDLRGTRVGLGAPGSGTRVIARRIMEQAGLSLDDVKVASETLEASAQALRAGRLAAFFFVSGIPNSAVATLAGDTSIRLLPLDRWVPGMVDTYGPEYVPGPIPASTYDLPEGVETVSVKNYILADPAMPDDLAYAITRVIFAAQDEIDRLAPGVRQPSLGAAIFTSPVDLHPGALRYYRQTQP</sequence>
<dbReference type="PANTHER" id="PTHR42941">
    <property type="entry name" value="SLL1037 PROTEIN"/>
    <property type="match status" value="1"/>
</dbReference>
<name>A0A7G9R9M4_9ACTN</name>